<reference evidence="3" key="1">
    <citation type="submission" date="2021-04" db="EMBL/GenBank/DDBJ databases">
        <title>Luteolibacter sp. 32A isolated from the skin of an Anderson's salamander (Ambystoma andersonii).</title>
        <authorList>
            <person name="Spergser J."/>
            <person name="Busse H.-J."/>
        </authorList>
    </citation>
    <scope>NUCLEOTIDE SEQUENCE</scope>
    <source>
        <strain evidence="3">32A</strain>
    </source>
</reference>
<accession>A0A975PGQ2</accession>
<evidence type="ECO:0000259" key="2">
    <source>
        <dbReference type="Pfam" id="PF00149"/>
    </source>
</evidence>
<dbReference type="PANTHER" id="PTHR22953">
    <property type="entry name" value="ACID PHOSPHATASE RELATED"/>
    <property type="match status" value="1"/>
</dbReference>
<dbReference type="SUPFAM" id="SSF56300">
    <property type="entry name" value="Metallo-dependent phosphatases"/>
    <property type="match status" value="1"/>
</dbReference>
<dbReference type="AlphaFoldDB" id="A0A975PGQ2"/>
<keyword evidence="4" id="KW-1185">Reference proteome</keyword>
<dbReference type="InterPro" id="IPR004843">
    <property type="entry name" value="Calcineurin-like_PHP"/>
</dbReference>
<dbReference type="Proteomes" id="UP000676169">
    <property type="component" value="Chromosome"/>
</dbReference>
<evidence type="ECO:0000313" key="4">
    <source>
        <dbReference type="Proteomes" id="UP000676169"/>
    </source>
</evidence>
<dbReference type="Gene3D" id="3.60.21.10">
    <property type="match status" value="1"/>
</dbReference>
<evidence type="ECO:0000256" key="1">
    <source>
        <dbReference type="ARBA" id="ARBA00022729"/>
    </source>
</evidence>
<dbReference type="Pfam" id="PF00149">
    <property type="entry name" value="Metallophos"/>
    <property type="match status" value="1"/>
</dbReference>
<evidence type="ECO:0000313" key="3">
    <source>
        <dbReference type="EMBL" id="QUE52958.1"/>
    </source>
</evidence>
<feature type="domain" description="Calcineurin-like phosphoesterase" evidence="2">
    <location>
        <begin position="146"/>
        <end position="344"/>
    </location>
</feature>
<proteinExistence type="predicted"/>
<sequence>MNRRDFLWTTVLTGSTPLIARAAEEAPVPAPTVPEGPLPGLPTVTSITPDSVAIVWSVKGPCTGYVEYGNTPELGKTAYGSQDGLRTFDAAVIAIRLPDLKPGDRIYYRTVTAPIQFPNHYKITRGAAVASPIFDFGMPGPATEARIAIWNDIHQQAPTIEALGKATLAFGPDLIVLNGDLVQDQFNKEQDFTGALLSLDSGRDAWSRRPIAFVRGNHDARGSIARDLNRFAPRPHAYGYLGLLRVGPVGVLMLDTGDDKEGPGIYGDMGDFAAYRENQREWLEKAVADPRFASAPFRLLFCHIPLRWKEPESKGAWCSDGDARWSPLLAKARIHAVISGHTHQFWHSPPTGDRPYHQIVSGGPETTSTKWSPTPACLVKIEANANTLTLKVTEALSGTEHLQLELKA</sequence>
<dbReference type="RefSeq" id="WP_211634302.1">
    <property type="nucleotide sequence ID" value="NZ_CP073100.1"/>
</dbReference>
<dbReference type="GO" id="GO:0003993">
    <property type="term" value="F:acid phosphatase activity"/>
    <property type="evidence" value="ECO:0007669"/>
    <property type="project" value="InterPro"/>
</dbReference>
<dbReference type="PANTHER" id="PTHR22953:SF153">
    <property type="entry name" value="PURPLE ACID PHOSPHATASE"/>
    <property type="match status" value="1"/>
</dbReference>
<name>A0A975PGQ2_9BACT</name>
<gene>
    <name evidence="3" type="ORF">KBB96_08705</name>
</gene>
<dbReference type="InterPro" id="IPR039331">
    <property type="entry name" value="PAPs-like"/>
</dbReference>
<dbReference type="KEGG" id="lamb:KBB96_08705"/>
<protein>
    <submittedName>
        <fullName evidence="3">Metallophosphoesterase</fullName>
    </submittedName>
</protein>
<keyword evidence="1" id="KW-0732">Signal</keyword>
<dbReference type="EMBL" id="CP073100">
    <property type="protein sequence ID" value="QUE52958.1"/>
    <property type="molecule type" value="Genomic_DNA"/>
</dbReference>
<dbReference type="InterPro" id="IPR029052">
    <property type="entry name" value="Metallo-depent_PP-like"/>
</dbReference>
<organism evidence="3 4">
    <name type="scientific">Luteolibacter ambystomatis</name>
    <dbReference type="NCBI Taxonomy" id="2824561"/>
    <lineage>
        <taxon>Bacteria</taxon>
        <taxon>Pseudomonadati</taxon>
        <taxon>Verrucomicrobiota</taxon>
        <taxon>Verrucomicrobiia</taxon>
        <taxon>Verrucomicrobiales</taxon>
        <taxon>Verrucomicrobiaceae</taxon>
        <taxon>Luteolibacter</taxon>
    </lineage>
</organism>